<reference evidence="1 2" key="1">
    <citation type="submission" date="2016-10" db="EMBL/GenBank/DDBJ databases">
        <authorList>
            <person name="de Groot N.N."/>
        </authorList>
    </citation>
    <scope>NUCLEOTIDE SEQUENCE [LARGE SCALE GENOMIC DNA]</scope>
    <source>
        <strain evidence="1 2">DSM 43941</strain>
    </source>
</reference>
<dbReference type="AlphaFoldDB" id="A0A1H2CRC6"/>
<gene>
    <name evidence="1" type="ORF">SAMN04489716_6541</name>
</gene>
<protein>
    <submittedName>
        <fullName evidence="1">Uncharacterized protein</fullName>
    </submittedName>
</protein>
<dbReference type="Proteomes" id="UP000198688">
    <property type="component" value="Chromosome I"/>
</dbReference>
<dbReference type="Pfam" id="PF03995">
    <property type="entry name" value="Inhibitor_I36"/>
    <property type="match status" value="1"/>
</dbReference>
<dbReference type="EMBL" id="LT629758">
    <property type="protein sequence ID" value="SDT72991.1"/>
    <property type="molecule type" value="Genomic_DNA"/>
</dbReference>
<name>A0A1H2CRC6_9ACTN</name>
<proteinExistence type="predicted"/>
<evidence type="ECO:0000313" key="2">
    <source>
        <dbReference type="Proteomes" id="UP000198688"/>
    </source>
</evidence>
<evidence type="ECO:0000313" key="1">
    <source>
        <dbReference type="EMBL" id="SDT72991.1"/>
    </source>
</evidence>
<accession>A0A1H2CRC6</accession>
<keyword evidence="2" id="KW-1185">Reference proteome</keyword>
<sequence length="147" mass="16171">MYRAIDQYSQVIDVLLSALYLPRRCPRRSGGMFVLMKYTTEAVASTDVESGEPVRVCIYQDVNLTVSVLIVYSGVHNFLPGWHFYNGHAANDAASSIINNTGSDVRVTADFNAQGASTWLLSGQRINFDGLGGRLKNDTMSFIRVAS</sequence>
<organism evidence="1 2">
    <name type="scientific">Actinoplanes derwentensis</name>
    <dbReference type="NCBI Taxonomy" id="113562"/>
    <lineage>
        <taxon>Bacteria</taxon>
        <taxon>Bacillati</taxon>
        <taxon>Actinomycetota</taxon>
        <taxon>Actinomycetes</taxon>
        <taxon>Micromonosporales</taxon>
        <taxon>Micromonosporaceae</taxon>
        <taxon>Actinoplanes</taxon>
    </lineage>
</organism>
<dbReference type="RefSeq" id="WP_197686006.1">
    <property type="nucleotide sequence ID" value="NZ_BOMJ01000094.1"/>
</dbReference>
<dbReference type="Gene3D" id="2.60.20.10">
    <property type="entry name" value="Crystallins"/>
    <property type="match status" value="1"/>
</dbReference>